<dbReference type="AlphaFoldDB" id="A0A9Q1G8B4"/>
<protein>
    <submittedName>
        <fullName evidence="1">Uncharacterized protein</fullName>
    </submittedName>
</protein>
<proteinExistence type="predicted"/>
<organism evidence="1 2">
    <name type="scientific">Synaphobranchus kaupii</name>
    <name type="common">Kaup's arrowtooth eel</name>
    <dbReference type="NCBI Taxonomy" id="118154"/>
    <lineage>
        <taxon>Eukaryota</taxon>
        <taxon>Metazoa</taxon>
        <taxon>Chordata</taxon>
        <taxon>Craniata</taxon>
        <taxon>Vertebrata</taxon>
        <taxon>Euteleostomi</taxon>
        <taxon>Actinopterygii</taxon>
        <taxon>Neopterygii</taxon>
        <taxon>Teleostei</taxon>
        <taxon>Anguilliformes</taxon>
        <taxon>Synaphobranchidae</taxon>
        <taxon>Synaphobranchus</taxon>
    </lineage>
</organism>
<evidence type="ECO:0000313" key="1">
    <source>
        <dbReference type="EMBL" id="KAJ8379384.1"/>
    </source>
</evidence>
<comment type="caution">
    <text evidence="1">The sequence shown here is derived from an EMBL/GenBank/DDBJ whole genome shotgun (WGS) entry which is preliminary data.</text>
</comment>
<name>A0A9Q1G8B4_SYNKA</name>
<accession>A0A9Q1G8B4</accession>
<dbReference type="Gene3D" id="1.20.1250.10">
    <property type="match status" value="1"/>
</dbReference>
<dbReference type="SUPFAM" id="SSF47266">
    <property type="entry name" value="4-helical cytokines"/>
    <property type="match status" value="1"/>
</dbReference>
<dbReference type="Proteomes" id="UP001152622">
    <property type="component" value="Chromosome 1"/>
</dbReference>
<gene>
    <name evidence="1" type="ORF">SKAU_G00001620</name>
</gene>
<dbReference type="EMBL" id="JAINUF010000001">
    <property type="protein sequence ID" value="KAJ8379384.1"/>
    <property type="molecule type" value="Genomic_DNA"/>
</dbReference>
<evidence type="ECO:0000313" key="2">
    <source>
        <dbReference type="Proteomes" id="UP001152622"/>
    </source>
</evidence>
<sequence length="131" mass="14609">MSDEENRVTSGVKDLPELWVPDDTLPAKQVCRSVNRALQFMAAALDIIIEQQKDLNPNALELDGKLQKSTTWVKDHLWNCISLKVCGKATATATPAPPNPPLHTYDRKKWGHAVLESSEMFLVWLTGWLGG</sequence>
<keyword evidence="2" id="KW-1185">Reference proteome</keyword>
<reference evidence="1" key="1">
    <citation type="journal article" date="2023" name="Science">
        <title>Genome structures resolve the early diversification of teleost fishes.</title>
        <authorList>
            <person name="Parey E."/>
            <person name="Louis A."/>
            <person name="Montfort J."/>
            <person name="Bouchez O."/>
            <person name="Roques C."/>
            <person name="Iampietro C."/>
            <person name="Lluch J."/>
            <person name="Castinel A."/>
            <person name="Donnadieu C."/>
            <person name="Desvignes T."/>
            <person name="Floi Bucao C."/>
            <person name="Jouanno E."/>
            <person name="Wen M."/>
            <person name="Mejri S."/>
            <person name="Dirks R."/>
            <person name="Jansen H."/>
            <person name="Henkel C."/>
            <person name="Chen W.J."/>
            <person name="Zahm M."/>
            <person name="Cabau C."/>
            <person name="Klopp C."/>
            <person name="Thompson A.W."/>
            <person name="Robinson-Rechavi M."/>
            <person name="Braasch I."/>
            <person name="Lecointre G."/>
            <person name="Bobe J."/>
            <person name="Postlethwait J.H."/>
            <person name="Berthelot C."/>
            <person name="Roest Crollius H."/>
            <person name="Guiguen Y."/>
        </authorList>
    </citation>
    <scope>NUCLEOTIDE SEQUENCE</scope>
    <source>
        <strain evidence="1">WJC10195</strain>
    </source>
</reference>
<dbReference type="InterPro" id="IPR009079">
    <property type="entry name" value="4_helix_cytokine-like_core"/>
</dbReference>